<dbReference type="InterPro" id="IPR029281">
    <property type="entry name" value="FAM194_C"/>
</dbReference>
<dbReference type="Proteomes" id="UP001190640">
    <property type="component" value="Chromosome 6"/>
</dbReference>
<dbReference type="KEGG" id="emc:129332741"/>
<evidence type="ECO:0000256" key="1">
    <source>
        <dbReference type="SAM" id="MobiDB-lite"/>
    </source>
</evidence>
<dbReference type="AlphaFoldDB" id="A0AA97L2J5"/>
<dbReference type="PANTHER" id="PTHR23093">
    <property type="entry name" value="SIMILAR TO CHROMOSOME 3 OPEN READING FRAME 20"/>
    <property type="match status" value="1"/>
</dbReference>
<feature type="domain" description="FAM194 C-terminal" evidence="2">
    <location>
        <begin position="258"/>
        <end position="446"/>
    </location>
</feature>
<evidence type="ECO:0000313" key="4">
    <source>
        <dbReference type="RefSeq" id="XP_054839944.1"/>
    </source>
</evidence>
<dbReference type="Pfam" id="PF14977">
    <property type="entry name" value="FAM194"/>
    <property type="match status" value="1"/>
</dbReference>
<dbReference type="PANTHER" id="PTHR23093:SF17">
    <property type="entry name" value="GLUTAMATE-RICH PROTEIN 6B"/>
    <property type="match status" value="1"/>
</dbReference>
<dbReference type="GeneID" id="129332741"/>
<accession>A0AA97L2J5</accession>
<proteinExistence type="predicted"/>
<dbReference type="RefSeq" id="XP_054839944.1">
    <property type="nucleotide sequence ID" value="XM_054983969.1"/>
</dbReference>
<gene>
    <name evidence="4" type="primary">LOC129332741</name>
</gene>
<protein>
    <submittedName>
        <fullName evidence="4">Glutamate-rich protein 6B-like</fullName>
    </submittedName>
</protein>
<name>A0AA97L2J5_EUBMA</name>
<evidence type="ECO:0000313" key="3">
    <source>
        <dbReference type="Proteomes" id="UP001190640"/>
    </source>
</evidence>
<keyword evidence="3" id="KW-1185">Reference proteome</keyword>
<organism evidence="3 4">
    <name type="scientific">Eublepharis macularius</name>
    <name type="common">Leopard gecko</name>
    <name type="synonym">Cyrtodactylus macularius</name>
    <dbReference type="NCBI Taxonomy" id="481883"/>
    <lineage>
        <taxon>Eukaryota</taxon>
        <taxon>Metazoa</taxon>
        <taxon>Chordata</taxon>
        <taxon>Craniata</taxon>
        <taxon>Vertebrata</taxon>
        <taxon>Euteleostomi</taxon>
        <taxon>Lepidosauria</taxon>
        <taxon>Squamata</taxon>
        <taxon>Bifurcata</taxon>
        <taxon>Gekkota</taxon>
        <taxon>Eublepharidae</taxon>
        <taxon>Eublepharinae</taxon>
        <taxon>Eublepharis</taxon>
    </lineage>
</organism>
<feature type="compositionally biased region" description="Basic and acidic residues" evidence="1">
    <location>
        <begin position="1"/>
        <end position="12"/>
    </location>
</feature>
<feature type="region of interest" description="Disordered" evidence="1">
    <location>
        <begin position="1"/>
        <end position="30"/>
    </location>
</feature>
<sequence>MSKDENIPESGRKGQAQAELALAPSEGWSADPKLSASLLTIENVKKLQEEYPVAKSSLARQSIEVYLQQSNLIVEENEASRKEPNLPNEEELEAVSDHDITDRCHLGYCEFCAAALKPFPTAEELENDPAKMGTLPCCRTYREILQCVLQELMEAQSPGSTIDITPHPRLSQILLNSKTKSFLMEELQERGFENYKEVFEQYMKLGTCVKLVFKISNYPPKPKPIAVKKRPQPKDLLKIDVEFKPKHLKLCHPINPVKRYYPDGKIFFLLLPDGTGQVYYPSGNIAVLITYLKDVQFSYIVLADSPYNGLVAFFTNQGYAACYYPDRSIRVNLDLCCGSSYDQKGFQQKRWNWWDLSDHVHAPPFQPIVMKLNIYIQVKIEAQDQISLTFTKLHNCILLNVGARLKLKDPAMLPFLKPEKSQKPFVSRSKIVKIQTLLDKLHKELEAMHNIAPSEPTVHIDVIILIINRIKRWKNSMLNKRRK</sequence>
<reference evidence="4" key="1">
    <citation type="submission" date="2025-08" db="UniProtKB">
        <authorList>
            <consortium name="RefSeq"/>
        </authorList>
    </citation>
    <scope>IDENTIFICATION</scope>
    <source>
        <tissue evidence="4">Blood</tissue>
    </source>
</reference>
<evidence type="ECO:0000259" key="2">
    <source>
        <dbReference type="Pfam" id="PF14977"/>
    </source>
</evidence>